<dbReference type="EMBL" id="JANFPI010000004">
    <property type="protein sequence ID" value="MCX8998228.1"/>
    <property type="molecule type" value="Genomic_DNA"/>
</dbReference>
<dbReference type="SUPFAM" id="SSF49899">
    <property type="entry name" value="Concanavalin A-like lectins/glucanases"/>
    <property type="match status" value="1"/>
</dbReference>
<dbReference type="InterPro" id="IPR013858">
    <property type="entry name" value="Peptidase_M10B_C"/>
</dbReference>
<keyword evidence="5" id="KW-0677">Repeat</keyword>
<dbReference type="Pfam" id="PF08548">
    <property type="entry name" value="Peptidase_M10_C"/>
    <property type="match status" value="1"/>
</dbReference>
<name>A0AAE3SW03_9HYPH</name>
<evidence type="ECO:0000256" key="2">
    <source>
        <dbReference type="ARBA" id="ARBA00004613"/>
    </source>
</evidence>
<dbReference type="Pfam" id="PF00722">
    <property type="entry name" value="Glyco_hydro_16"/>
    <property type="match status" value="1"/>
</dbReference>
<keyword evidence="8" id="KW-1185">Reference proteome</keyword>
<dbReference type="Gene3D" id="2.60.120.200">
    <property type="match status" value="1"/>
</dbReference>
<dbReference type="PROSITE" id="PS00330">
    <property type="entry name" value="HEMOLYSIN_CALCIUM"/>
    <property type="match status" value="1"/>
</dbReference>
<dbReference type="InterPro" id="IPR050557">
    <property type="entry name" value="RTX_toxin/Mannuronan_C5-epim"/>
</dbReference>
<evidence type="ECO:0000313" key="8">
    <source>
        <dbReference type="Proteomes" id="UP001208771"/>
    </source>
</evidence>
<evidence type="ECO:0000256" key="1">
    <source>
        <dbReference type="ARBA" id="ARBA00001913"/>
    </source>
</evidence>
<dbReference type="InterPro" id="IPR011049">
    <property type="entry name" value="Serralysin-like_metalloprot_C"/>
</dbReference>
<comment type="similarity">
    <text evidence="3">Belongs to the glycosyl hydrolase 16 family.</text>
</comment>
<evidence type="ECO:0000256" key="3">
    <source>
        <dbReference type="ARBA" id="ARBA00006865"/>
    </source>
</evidence>
<dbReference type="GO" id="GO:0005975">
    <property type="term" value="P:carbohydrate metabolic process"/>
    <property type="evidence" value="ECO:0007669"/>
    <property type="project" value="InterPro"/>
</dbReference>
<dbReference type="Gene3D" id="2.150.10.10">
    <property type="entry name" value="Serralysin-like metalloprotease, C-terminal"/>
    <property type="match status" value="8"/>
</dbReference>
<dbReference type="SUPFAM" id="SSF51120">
    <property type="entry name" value="beta-Roll"/>
    <property type="match status" value="8"/>
</dbReference>
<gene>
    <name evidence="7" type="ORF">NOF55_14035</name>
</gene>
<reference evidence="7" key="1">
    <citation type="submission" date="2022-07" db="EMBL/GenBank/DDBJ databases">
        <title>Ectorhizobium quercum gen.nov., sp. nov.</title>
        <authorList>
            <person name="Ma T."/>
            <person name="Li Y."/>
        </authorList>
    </citation>
    <scope>NUCLEOTIDE SEQUENCE</scope>
    <source>
        <strain evidence="7">BDR2-2</strain>
    </source>
</reference>
<dbReference type="PRINTS" id="PR00313">
    <property type="entry name" value="CABNDNGRPT"/>
</dbReference>
<dbReference type="GO" id="GO:0004553">
    <property type="term" value="F:hydrolase activity, hydrolyzing O-glycosyl compounds"/>
    <property type="evidence" value="ECO:0007669"/>
    <property type="project" value="InterPro"/>
</dbReference>
<dbReference type="GO" id="GO:0005615">
    <property type="term" value="C:extracellular space"/>
    <property type="evidence" value="ECO:0007669"/>
    <property type="project" value="InterPro"/>
</dbReference>
<keyword evidence="4" id="KW-0964">Secreted</keyword>
<comment type="subcellular location">
    <subcellularLocation>
        <location evidence="2">Secreted</location>
    </subcellularLocation>
</comment>
<dbReference type="CDD" id="cd08023">
    <property type="entry name" value="GH16_laminarinase_like"/>
    <property type="match status" value="1"/>
</dbReference>
<comment type="caution">
    <text evidence="7">The sequence shown here is derived from an EMBL/GenBank/DDBJ whole genome shotgun (WGS) entry which is preliminary data.</text>
</comment>
<dbReference type="PROSITE" id="PS51762">
    <property type="entry name" value="GH16_2"/>
    <property type="match status" value="1"/>
</dbReference>
<protein>
    <submittedName>
        <fullName evidence="7">Family 16 glycosylhydrolase</fullName>
    </submittedName>
</protein>
<dbReference type="PANTHER" id="PTHR38340:SF1">
    <property type="entry name" value="S-LAYER PROTEIN"/>
    <property type="match status" value="1"/>
</dbReference>
<evidence type="ECO:0000256" key="5">
    <source>
        <dbReference type="ARBA" id="ARBA00022737"/>
    </source>
</evidence>
<feature type="domain" description="GH16" evidence="6">
    <location>
        <begin position="205"/>
        <end position="440"/>
    </location>
</feature>
<dbReference type="Pfam" id="PF00353">
    <property type="entry name" value="HemolysinCabind"/>
    <property type="match status" value="14"/>
</dbReference>
<evidence type="ECO:0000256" key="4">
    <source>
        <dbReference type="ARBA" id="ARBA00022525"/>
    </source>
</evidence>
<dbReference type="PANTHER" id="PTHR38340">
    <property type="entry name" value="S-LAYER PROTEIN"/>
    <property type="match status" value="1"/>
</dbReference>
<dbReference type="RefSeq" id="WP_306412010.1">
    <property type="nucleotide sequence ID" value="NZ_JANFPI010000004.1"/>
</dbReference>
<dbReference type="InterPro" id="IPR000757">
    <property type="entry name" value="Beta-glucanase-like"/>
</dbReference>
<dbReference type="Proteomes" id="UP001208771">
    <property type="component" value="Unassembled WGS sequence"/>
</dbReference>
<sequence length="1504" mass="157606">MATLRAAVPGQVVVGTDADDVLTGTEGGATLIGGRGDDIYYIISKYDTVVEYASEGTDTIISWGTSYALPDYVENLSILGNGLVGIGNDLDNVIIGGNGRQTLFGGGGDDTLTGGAGSDIFVVQPGSGSDTITDFQTVDIAKIGSYGFTTFTEVTSSMTMRGSDTVLDLGNGETLTFLDTSIADFSESNFQYALDTSRLEITLAEEFDSLTLQSEGGIWRTSYYDGPGGNTHDMNGELQIYVDAYYEGLGINPFSIDDGILTIRAEKADAETQAVTGYDYTSGMLSSRGTFSQTYGYFEIRAEVPAQTGTWPAFWLLAANGNWPPELDVFEQIGDDTSTVYMTAHSVANGEHTETGISSWVGETSGGMHTYGLLWTETELVWYIDGVEAYRLATPDDMHQPMYLVTNLAIGGYWPGDPDASFVSADYNVDYIRAYQLAEYADADNIVYGDKWSITLDNVSHGLVLTGDLNLNGTGNAMDNTLVGNSGDNILDGREGADRMEGGAGDDIYYVDNPGDVVIERAGEGNDTVRASISYTLGSHVENLTLIGEADINATGNRLDNVLIGNDGNNVLNGGAGADRMEGRGGDDIYYVNNVNDVVVEWANGGTDTVYASVSHALAANVENLTLTGTANLNATGNWMSNILIGNSGNNVLDGGTGADRMEGGGGNDTYYVDNSGDVVVERAGEGTDTVYSTVSYTLTDNVENLIYTGSWNSTLTGNDLANRIVGNEMANTIDGGAGADRMEGGAGDDIYYVDNVNDVVVEKAGEGNDTVRASVSYTLSANVENLTLTGDGNINATGNWLSNTLIGNDGNNVLNGGAGADRMEGRGGDDIYYVDNPDDVVVEWANGGNDTVYSTVNHTLSANVENLIYIGQWNGTLTGNSLANRLIGNSGHNIIDGGIGADYMEGGAGNDTYYVDNADDVVFERAGEGTDTVYSTVSYALTANVENLIYTGQWNGTLTGNGLNNRLVGNSGNNIIDGGAGADRMEGGDGNDTYYVDNAGDVIVERAGEGTDTVYASVSYTLSAYVENLTLTGTANINATGNWLSNTLIGNSGNNILNGGAGADRMDGRDGDDIYYVDNPGDVVVERAGEGTDTVYSTVNHTLAANVENLIYIGQWNGTLTGNSLANRLIGNSGHNVINGGIGADYMEGGAGNDTYYVDNAGDVVVERAGEGTDTVYSTISYTLTDNVENLIYTGTRNNATLTGNSLANRITGNEMANVIDGGAGADRMEGGDGNDTYYVDNAGDVVVERAGEGTDTVYSSISYALTDNVENLIYTGTRNSTLTGNGLDNRITGSDTADIIDGGAGADRMEGRGGDDIYYVDNAGDIVIEWANGGNDTVYSSITHTLAANVENLILTGTANTDGTGNWLDNVLIGNDGDNVLDGGAGADRIEGGLGRDILTGGYGADIFVFNSVADSLAGRADTITDFASNDRIDLSNIYEGTLSFLYDASFTGSAGEVRLAGVNGGVMVNIDVDGDAAADSQILLANVALSAFSTSGNEFIL</sequence>
<dbReference type="InterPro" id="IPR018511">
    <property type="entry name" value="Hemolysin-typ_Ca-bd_CS"/>
</dbReference>
<evidence type="ECO:0000313" key="7">
    <source>
        <dbReference type="EMBL" id="MCX8998228.1"/>
    </source>
</evidence>
<accession>A0AAE3SW03</accession>
<evidence type="ECO:0000259" key="6">
    <source>
        <dbReference type="PROSITE" id="PS51762"/>
    </source>
</evidence>
<proteinExistence type="inferred from homology"/>
<dbReference type="InterPro" id="IPR001343">
    <property type="entry name" value="Hemolysn_Ca-bd"/>
</dbReference>
<dbReference type="InterPro" id="IPR013320">
    <property type="entry name" value="ConA-like_dom_sf"/>
</dbReference>
<dbReference type="GO" id="GO:0005509">
    <property type="term" value="F:calcium ion binding"/>
    <property type="evidence" value="ECO:0007669"/>
    <property type="project" value="InterPro"/>
</dbReference>
<comment type="cofactor">
    <cofactor evidence="1">
        <name>Ca(2+)</name>
        <dbReference type="ChEBI" id="CHEBI:29108"/>
    </cofactor>
</comment>
<organism evidence="7 8">
    <name type="scientific">Ectorhizobium quercum</name>
    <dbReference type="NCBI Taxonomy" id="2965071"/>
    <lineage>
        <taxon>Bacteria</taxon>
        <taxon>Pseudomonadati</taxon>
        <taxon>Pseudomonadota</taxon>
        <taxon>Alphaproteobacteria</taxon>
        <taxon>Hyphomicrobiales</taxon>
        <taxon>Rhizobiaceae</taxon>
        <taxon>Ectorhizobium</taxon>
    </lineage>
</organism>